<dbReference type="EMBL" id="BARS01038369">
    <property type="protein sequence ID" value="GAG21831.1"/>
    <property type="molecule type" value="Genomic_DNA"/>
</dbReference>
<name>X0XA50_9ZZZZ</name>
<dbReference type="PROSITE" id="PS51682">
    <property type="entry name" value="SAM_OMT_I"/>
    <property type="match status" value="1"/>
</dbReference>
<comment type="caution">
    <text evidence="4">The sequence shown here is derived from an EMBL/GenBank/DDBJ whole genome shotgun (WGS) entry which is preliminary data.</text>
</comment>
<sequence length="165" mass="18207">MNVPREDGRLLRLFTEAIGAKHVVEIGTSNGYSGIWFCLALRTTGGKLTTHDIDEGRASLARENFKRAGVDKLVTLVFGDAHETVTRLKEPIDILFLDADKPGYTDYLNKLLPLVRPGGLILAHNVNMGQMQDFIKAITTDPNLETVFQGQGQGLSVTLKKRQSK</sequence>
<dbReference type="InterPro" id="IPR002935">
    <property type="entry name" value="SAM_O-MeTrfase"/>
</dbReference>
<dbReference type="CDD" id="cd02440">
    <property type="entry name" value="AdoMet_MTases"/>
    <property type="match status" value="1"/>
</dbReference>
<dbReference type="InterPro" id="IPR029063">
    <property type="entry name" value="SAM-dependent_MTases_sf"/>
</dbReference>
<evidence type="ECO:0000256" key="2">
    <source>
        <dbReference type="ARBA" id="ARBA00022679"/>
    </source>
</evidence>
<evidence type="ECO:0000313" key="4">
    <source>
        <dbReference type="EMBL" id="GAG21831.1"/>
    </source>
</evidence>
<dbReference type="PANTHER" id="PTHR43167">
    <property type="entry name" value="PUTATIVE (AFU_ORTHOLOGUE AFUA_6G01830)-RELATED"/>
    <property type="match status" value="1"/>
</dbReference>
<keyword evidence="3" id="KW-0949">S-adenosyl-L-methionine</keyword>
<keyword evidence="2" id="KW-0808">Transferase</keyword>
<gene>
    <name evidence="4" type="ORF">S01H1_58723</name>
</gene>
<dbReference type="Pfam" id="PF01596">
    <property type="entry name" value="Methyltransf_3"/>
    <property type="match status" value="1"/>
</dbReference>
<dbReference type="GO" id="GO:0032259">
    <property type="term" value="P:methylation"/>
    <property type="evidence" value="ECO:0007669"/>
    <property type="project" value="UniProtKB-KW"/>
</dbReference>
<evidence type="ECO:0000256" key="3">
    <source>
        <dbReference type="ARBA" id="ARBA00022691"/>
    </source>
</evidence>
<reference evidence="4" key="1">
    <citation type="journal article" date="2014" name="Front. Microbiol.">
        <title>High frequency of phylogenetically diverse reductive dehalogenase-homologous genes in deep subseafloor sedimentary metagenomes.</title>
        <authorList>
            <person name="Kawai M."/>
            <person name="Futagami T."/>
            <person name="Toyoda A."/>
            <person name="Takaki Y."/>
            <person name="Nishi S."/>
            <person name="Hori S."/>
            <person name="Arai W."/>
            <person name="Tsubouchi T."/>
            <person name="Morono Y."/>
            <person name="Uchiyama I."/>
            <person name="Ito T."/>
            <person name="Fujiyama A."/>
            <person name="Inagaki F."/>
            <person name="Takami H."/>
        </authorList>
    </citation>
    <scope>NUCLEOTIDE SEQUENCE</scope>
    <source>
        <strain evidence="4">Expedition CK06-06</strain>
    </source>
</reference>
<keyword evidence="1" id="KW-0489">Methyltransferase</keyword>
<evidence type="ECO:0000256" key="1">
    <source>
        <dbReference type="ARBA" id="ARBA00022603"/>
    </source>
</evidence>
<dbReference type="Gene3D" id="3.40.50.150">
    <property type="entry name" value="Vaccinia Virus protein VP39"/>
    <property type="match status" value="1"/>
</dbReference>
<proteinExistence type="predicted"/>
<accession>X0XA50</accession>
<protein>
    <recommendedName>
        <fullName evidence="5">O-methyltransferase</fullName>
    </recommendedName>
</protein>
<dbReference type="AlphaFoldDB" id="X0XA50"/>
<organism evidence="4">
    <name type="scientific">marine sediment metagenome</name>
    <dbReference type="NCBI Taxonomy" id="412755"/>
    <lineage>
        <taxon>unclassified sequences</taxon>
        <taxon>metagenomes</taxon>
        <taxon>ecological metagenomes</taxon>
    </lineage>
</organism>
<evidence type="ECO:0008006" key="5">
    <source>
        <dbReference type="Google" id="ProtNLM"/>
    </source>
</evidence>
<dbReference type="PANTHER" id="PTHR43167:SF1">
    <property type="entry name" value="PUTATIVE (AFU_ORTHOLOGUE AFUA_6G01830)-RELATED"/>
    <property type="match status" value="1"/>
</dbReference>
<dbReference type="SUPFAM" id="SSF53335">
    <property type="entry name" value="S-adenosyl-L-methionine-dependent methyltransferases"/>
    <property type="match status" value="1"/>
</dbReference>
<dbReference type="GO" id="GO:0008171">
    <property type="term" value="F:O-methyltransferase activity"/>
    <property type="evidence" value="ECO:0007669"/>
    <property type="project" value="InterPro"/>
</dbReference>